<gene>
    <name evidence="6" type="primary">ORF62</name>
    <name evidence="1" type="ORF">AngHV1_ORF62</name>
</gene>
<dbReference type="EMBL" id="MW580851">
    <property type="protein sequence ID" value="QRM16615.1"/>
    <property type="molecule type" value="Genomic_DNA"/>
</dbReference>
<dbReference type="KEGG" id="vg:8683494"/>
<name>A0A1J0REB8_9VIRU</name>
<evidence type="ECO:0000313" key="5">
    <source>
        <dbReference type="EMBL" id="QRM16748.1"/>
    </source>
</evidence>
<evidence type="ECO:0000313" key="6">
    <source>
        <dbReference type="EMBL" id="QRM16879.1"/>
    </source>
</evidence>
<reference evidence="1 9" key="1">
    <citation type="journal article" date="2010" name="J. Gen. Virol.">
        <title>Complete genome sequence and taxonomic position of anguillid herpesvirus 1.</title>
        <authorList>
            <person name="van Beurden S.J."/>
            <person name="Bossers A."/>
            <person name="Voorbergen-Laarman M.H."/>
            <person name="Haenen O.L."/>
            <person name="Peters S."/>
            <person name="Abma-Henkens M.H."/>
            <person name="Peeters B.P."/>
            <person name="Rottier P.J."/>
            <person name="Engelsma M.Y."/>
        </authorList>
    </citation>
    <scope>NUCLEOTIDE SEQUENCE [LARGE SCALE GENOMIC DNA]</scope>
    <source>
        <strain evidence="1">500138</strain>
        <strain evidence="9">Isolate Anguilla anguilla/Netherlands/500138/1998</strain>
    </source>
</reference>
<reference evidence="6" key="4">
    <citation type="submission" date="2021-02" db="EMBL/GenBank/DDBJ databases">
        <authorList>
            <person name="Vanderplasschen A.F.C."/>
            <person name="Davison A.J."/>
        </authorList>
    </citation>
    <scope>NUCLEOTIDE SEQUENCE</scope>
    <source>
        <strain evidence="2">500138</strain>
        <strain evidence="4">DK-200249</strain>
        <strain evidence="3">DK-2008-50-66-1</strain>
        <strain evidence="5">DK-205223-2</strain>
        <strain evidence="6">DK-206116-1</strain>
        <strain evidence="7">HVA 486123</strain>
        <strain evidence="8">UK N080</strain>
    </source>
</reference>
<evidence type="ECO:0000313" key="4">
    <source>
        <dbReference type="EMBL" id="QRM16615.1"/>
    </source>
</evidence>
<dbReference type="EMBL" id="MW580855">
    <property type="protein sequence ID" value="QRM17140.1"/>
    <property type="molecule type" value="Genomic_DNA"/>
</dbReference>
<evidence type="ECO:0000313" key="7">
    <source>
        <dbReference type="EMBL" id="QRM17009.1"/>
    </source>
</evidence>
<dbReference type="EMBL" id="FJ940765">
    <property type="protein sequence ID" value="ADA57825.1"/>
    <property type="molecule type" value="Genomic_DNA"/>
</dbReference>
<keyword evidence="9" id="KW-1185">Reference proteome</keyword>
<dbReference type="EMBL" id="MW580850">
    <property type="protein sequence ID" value="QRM16485.1"/>
    <property type="molecule type" value="Genomic_DNA"/>
</dbReference>
<sequence length="234" mass="26022">MEGVLDMFLKSVAIFKCQGVLSGELCQVLLQSLNSHYAEWKEYILLDADRAPADRENVGYEIASLLLNCGRFLPCQQDVSGSAASSACVKTTEFGTVGPTSFNAISVSRIRCPFSNKLLDPESCSWAYYQPCPIRTSLTARRTDISYIDLEEIVVYADLRRLEELRNTFATAQSNVWAKRRRINALTASDTAVQKLTRKVDAFKGPMCFKPGMASELIKYSVLAETVHQLLAAE</sequence>
<proteinExistence type="predicted"/>
<dbReference type="RefSeq" id="YP_003358201.1">
    <property type="nucleotide sequence ID" value="NC_013668.3"/>
</dbReference>
<evidence type="ECO:0000313" key="8">
    <source>
        <dbReference type="EMBL" id="QRM17140.1"/>
    </source>
</evidence>
<dbReference type="GeneID" id="8683494"/>
<dbReference type="EMBL" id="MW580854">
    <property type="protein sequence ID" value="QRM17009.1"/>
    <property type="molecule type" value="Genomic_DNA"/>
</dbReference>
<dbReference type="EMBL" id="MW580852">
    <property type="protein sequence ID" value="QRM16748.1"/>
    <property type="molecule type" value="Genomic_DNA"/>
</dbReference>
<accession>D2E8B3</accession>
<dbReference type="Proteomes" id="UP000011239">
    <property type="component" value="Segment"/>
</dbReference>
<accession>A0A1J0REB8</accession>
<evidence type="ECO:0000313" key="9">
    <source>
        <dbReference type="Proteomes" id="UP000011239"/>
    </source>
</evidence>
<dbReference type="EMBL" id="MW580853">
    <property type="protein sequence ID" value="QRM16879.1"/>
    <property type="molecule type" value="Genomic_DNA"/>
</dbReference>
<protein>
    <submittedName>
        <fullName evidence="6">Protein ORF62</fullName>
    </submittedName>
</protein>
<reference evidence="6" key="3">
    <citation type="journal article" date="2021" name="Microorganisms">
        <title>Genomes of Anguillid Herpesvirus 1 Strains Reveal Evolutionary Disparities and Low Genetic Diversity in the Genus Cyprinivirus.</title>
        <authorList>
            <person name="Donohoe O."/>
            <person name="Zhang H."/>
            <person name="Delrez N."/>
            <person name="Gao Y."/>
            <person name="Suarez N.M."/>
            <person name="Davison A.J."/>
            <person name="Vanderplasschen A."/>
        </authorList>
    </citation>
    <scope>NUCLEOTIDE SEQUENCE</scope>
    <source>
        <strain evidence="2">500138</strain>
        <strain evidence="4">DK-200249</strain>
        <strain evidence="3">DK-2008-50-66-1</strain>
        <strain evidence="5">DK-205223-2</strain>
        <strain evidence="6">DK-206116-1</strain>
        <strain evidence="7">HVA 486123</strain>
        <strain evidence="8">UK N080</strain>
    </source>
</reference>
<evidence type="ECO:0000313" key="2">
    <source>
        <dbReference type="EMBL" id="QRM16356.1"/>
    </source>
</evidence>
<evidence type="ECO:0000313" key="3">
    <source>
        <dbReference type="EMBL" id="QRM16485.1"/>
    </source>
</evidence>
<evidence type="ECO:0000313" key="1">
    <source>
        <dbReference type="EMBL" id="ADA57825.1"/>
    </source>
</evidence>
<organism evidence="6">
    <name type="scientific">Anguillid herpesvirus 1</name>
    <dbReference type="NCBI Taxonomy" id="150286"/>
    <lineage>
        <taxon>Viruses</taxon>
        <taxon>Duplodnaviria</taxon>
        <taxon>Heunggongvirae</taxon>
        <taxon>Peploviricota</taxon>
        <taxon>Herviviricetes</taxon>
        <taxon>Herpesvirales</taxon>
        <taxon>Alloherpesviridae</taxon>
        <taxon>Cyvirus</taxon>
        <taxon>Cyvirus anguillidallo1</taxon>
    </lineage>
</organism>
<reference evidence="1" key="2">
    <citation type="submission" date="2012-05" db="EMBL/GenBank/DDBJ databases">
        <authorList>
            <person name="van Beurden S.J."/>
            <person name="Gatherer D."/>
            <person name="Tuzi K."/>
            <person name="Herzyk P."/>
            <person name="Galbraith J."/>
            <person name="Peeters B.P.H."/>
            <person name="Rottier P.J.M."/>
            <person name="Engelsma M.Y."/>
            <person name="Davison A.J."/>
        </authorList>
    </citation>
    <scope>NUCLEOTIDE SEQUENCE</scope>
    <source>
        <strain evidence="1">500138</strain>
    </source>
</reference>
<dbReference type="EMBL" id="MW580849">
    <property type="protein sequence ID" value="QRM16356.1"/>
    <property type="molecule type" value="Genomic_DNA"/>
</dbReference>